<dbReference type="GO" id="GO:0016301">
    <property type="term" value="F:kinase activity"/>
    <property type="evidence" value="ECO:0007669"/>
    <property type="project" value="UniProtKB-KW"/>
</dbReference>
<proteinExistence type="predicted"/>
<dbReference type="InterPro" id="IPR029016">
    <property type="entry name" value="GAF-like_dom_sf"/>
</dbReference>
<dbReference type="Proteomes" id="UP000297907">
    <property type="component" value="Unassembled WGS sequence"/>
</dbReference>
<sequence>MPSVRQMSMPNGGKVLVEVTSALADTSKPGYEAIDTFDLLVRSATSLTSGVEAGILLADHNQHLHVVASTSERTSDVEEAQLGSEQGPCVVAFRTGETVDVPSIAASRLDWPAFAALAEDRGFHAAHAVPLRHRGQILGGLILFSEQLGPLSDEDAVSIEALVRAATTNLNEELYRALDARVTIERAKGVLAQQYGVPMDAAFSILRAHARKTDKRLSDIAGKIMNSRGQSR</sequence>
<dbReference type="Pfam" id="PF03861">
    <property type="entry name" value="ANTAR"/>
    <property type="match status" value="1"/>
</dbReference>
<dbReference type="SUPFAM" id="SSF52172">
    <property type="entry name" value="CheY-like"/>
    <property type="match status" value="1"/>
</dbReference>
<evidence type="ECO:0000313" key="6">
    <source>
        <dbReference type="EMBL" id="TFC06894.1"/>
    </source>
</evidence>
<reference evidence="6 7" key="1">
    <citation type="submission" date="2019-03" db="EMBL/GenBank/DDBJ databases">
        <title>Genomics of glacier-inhabiting Cryobacterium strains.</title>
        <authorList>
            <person name="Liu Q."/>
            <person name="Xin Y.-H."/>
        </authorList>
    </citation>
    <scope>NUCLEOTIDE SEQUENCE [LARGE SCALE GENOMIC DNA]</scope>
    <source>
        <strain evidence="6 7">RHLS22-1</strain>
    </source>
</reference>
<accession>A0A4R8WG15</accession>
<evidence type="ECO:0000256" key="3">
    <source>
        <dbReference type="ARBA" id="ARBA00023015"/>
    </source>
</evidence>
<evidence type="ECO:0000256" key="4">
    <source>
        <dbReference type="ARBA" id="ARBA00023163"/>
    </source>
</evidence>
<dbReference type="PROSITE" id="PS50921">
    <property type="entry name" value="ANTAR"/>
    <property type="match status" value="1"/>
</dbReference>
<keyword evidence="4" id="KW-0804">Transcription</keyword>
<evidence type="ECO:0000259" key="5">
    <source>
        <dbReference type="PROSITE" id="PS50921"/>
    </source>
</evidence>
<dbReference type="SMART" id="SM01012">
    <property type="entry name" value="ANTAR"/>
    <property type="match status" value="1"/>
</dbReference>
<dbReference type="AlphaFoldDB" id="A0A4R8WG15"/>
<organism evidence="6 7">
    <name type="scientific">Cryobacterium adonitolivorans</name>
    <dbReference type="NCBI Taxonomy" id="1259189"/>
    <lineage>
        <taxon>Bacteria</taxon>
        <taxon>Bacillati</taxon>
        <taxon>Actinomycetota</taxon>
        <taxon>Actinomycetes</taxon>
        <taxon>Micrococcales</taxon>
        <taxon>Microbacteriaceae</taxon>
        <taxon>Cryobacterium</taxon>
    </lineage>
</organism>
<keyword evidence="1" id="KW-0808">Transferase</keyword>
<dbReference type="SUPFAM" id="SSF55781">
    <property type="entry name" value="GAF domain-like"/>
    <property type="match status" value="1"/>
</dbReference>
<evidence type="ECO:0000256" key="1">
    <source>
        <dbReference type="ARBA" id="ARBA00022679"/>
    </source>
</evidence>
<keyword evidence="7" id="KW-1185">Reference proteome</keyword>
<comment type="caution">
    <text evidence="6">The sequence shown here is derived from an EMBL/GenBank/DDBJ whole genome shotgun (WGS) entry which is preliminary data.</text>
</comment>
<keyword evidence="3" id="KW-0805">Transcription regulation</keyword>
<protein>
    <submittedName>
        <fullName evidence="6">ANTAR domain-containing protein</fullName>
    </submittedName>
</protein>
<dbReference type="PIRSF" id="PIRSF036625">
    <property type="entry name" value="GAF_ANTAR"/>
    <property type="match status" value="1"/>
</dbReference>
<dbReference type="EMBL" id="SOFL01000002">
    <property type="protein sequence ID" value="TFC06894.1"/>
    <property type="molecule type" value="Genomic_DNA"/>
</dbReference>
<dbReference type="InterPro" id="IPR003018">
    <property type="entry name" value="GAF"/>
</dbReference>
<dbReference type="InterPro" id="IPR005561">
    <property type="entry name" value="ANTAR"/>
</dbReference>
<keyword evidence="2" id="KW-0418">Kinase</keyword>
<dbReference type="GO" id="GO:0003723">
    <property type="term" value="F:RNA binding"/>
    <property type="evidence" value="ECO:0007669"/>
    <property type="project" value="InterPro"/>
</dbReference>
<evidence type="ECO:0000313" key="7">
    <source>
        <dbReference type="Proteomes" id="UP000297907"/>
    </source>
</evidence>
<gene>
    <name evidence="6" type="ORF">E3O42_00430</name>
</gene>
<dbReference type="Gene3D" id="1.10.10.10">
    <property type="entry name" value="Winged helix-like DNA-binding domain superfamily/Winged helix DNA-binding domain"/>
    <property type="match status" value="1"/>
</dbReference>
<dbReference type="OrthoDB" id="3683444at2"/>
<dbReference type="InterPro" id="IPR012074">
    <property type="entry name" value="GAF_ANTAR"/>
</dbReference>
<feature type="domain" description="ANTAR" evidence="5">
    <location>
        <begin position="164"/>
        <end position="225"/>
    </location>
</feature>
<evidence type="ECO:0000256" key="2">
    <source>
        <dbReference type="ARBA" id="ARBA00022777"/>
    </source>
</evidence>
<dbReference type="InterPro" id="IPR036388">
    <property type="entry name" value="WH-like_DNA-bd_sf"/>
</dbReference>
<name>A0A4R8WG15_9MICO</name>
<dbReference type="Pfam" id="PF13185">
    <property type="entry name" value="GAF_2"/>
    <property type="match status" value="1"/>
</dbReference>
<dbReference type="Gene3D" id="3.30.450.40">
    <property type="match status" value="1"/>
</dbReference>
<dbReference type="InterPro" id="IPR011006">
    <property type="entry name" value="CheY-like_superfamily"/>
</dbReference>